<evidence type="ECO:0000313" key="1">
    <source>
        <dbReference type="EMBL" id="RMY59700.1"/>
    </source>
</evidence>
<gene>
    <name evidence="1" type="ORF">D0863_11843</name>
</gene>
<reference evidence="1 2" key="1">
    <citation type="journal article" date="2018" name="BMC Genomics">
        <title>Genomic evidence for intraspecific hybridization in a clonal and extremely halotolerant yeast.</title>
        <authorList>
            <person name="Gostincar C."/>
            <person name="Stajich J.E."/>
            <person name="Zupancic J."/>
            <person name="Zalar P."/>
            <person name="Gunde-Cimerman N."/>
        </authorList>
    </citation>
    <scope>NUCLEOTIDE SEQUENCE [LARGE SCALE GENOMIC DNA]</scope>
    <source>
        <strain evidence="1 2">EXF-2682</strain>
    </source>
</reference>
<evidence type="ECO:0008006" key="3">
    <source>
        <dbReference type="Google" id="ProtNLM"/>
    </source>
</evidence>
<comment type="caution">
    <text evidence="1">The sequence shown here is derived from an EMBL/GenBank/DDBJ whole genome shotgun (WGS) entry which is preliminary data.</text>
</comment>
<dbReference type="AlphaFoldDB" id="A0A3M7D652"/>
<evidence type="ECO:0000313" key="2">
    <source>
        <dbReference type="Proteomes" id="UP000269276"/>
    </source>
</evidence>
<accession>A0A3M7D652</accession>
<dbReference type="Proteomes" id="UP000269276">
    <property type="component" value="Unassembled WGS sequence"/>
</dbReference>
<name>A0A3M7D652_HORWE</name>
<dbReference type="VEuPathDB" id="FungiDB:BTJ68_11644"/>
<protein>
    <recommendedName>
        <fullName evidence="3">Fungal N-terminal domain-containing protein</fullName>
    </recommendedName>
</protein>
<organism evidence="1 2">
    <name type="scientific">Hortaea werneckii</name>
    <name type="common">Black yeast</name>
    <name type="synonym">Cladosporium werneckii</name>
    <dbReference type="NCBI Taxonomy" id="91943"/>
    <lineage>
        <taxon>Eukaryota</taxon>
        <taxon>Fungi</taxon>
        <taxon>Dikarya</taxon>
        <taxon>Ascomycota</taxon>
        <taxon>Pezizomycotina</taxon>
        <taxon>Dothideomycetes</taxon>
        <taxon>Dothideomycetidae</taxon>
        <taxon>Mycosphaerellales</taxon>
        <taxon>Teratosphaeriaceae</taxon>
        <taxon>Hortaea</taxon>
    </lineage>
</organism>
<proteinExistence type="predicted"/>
<sequence length="286" mass="31694">MAEALGVAAGTLGIASLGIQLIDSVVKLKRFCGEVKGVPRKLHRLTDELEIMTEALSTFTVDYEKLLATGNPVRKALALCEAALKDLASTITTLEDRLSRKKRITSIYAALRREEIDDLVENMERTRNLLDFVSRVCLEAHRQDELSSILVYCRTSSSAASSSTVARAVSQATADDGSVPQQKFEPARGTPVLASGTLVRSNILKYRASWWLFSQVWELSVERASLGWQFSLHFQRTLPAEHLVYGFCLRGDVGGMQRLISDGDVLPDDKVSTPHWRTLSLITVRD</sequence>
<dbReference type="EMBL" id="QWIP01000579">
    <property type="protein sequence ID" value="RMY59700.1"/>
    <property type="molecule type" value="Genomic_DNA"/>
</dbReference>
<dbReference type="OrthoDB" id="3914591at2759"/>